<evidence type="ECO:0000256" key="2">
    <source>
        <dbReference type="ARBA" id="ARBA00022801"/>
    </source>
</evidence>
<reference evidence="5 6" key="1">
    <citation type="submission" date="2019-12" db="EMBL/GenBank/DDBJ databases">
        <title>Enteriobacteria Tanzani isolates_8377-8380.</title>
        <authorList>
            <person name="Subbiah M."/>
            <person name="Call D."/>
        </authorList>
    </citation>
    <scope>NUCLEOTIDE SEQUENCE [LARGE SCALE GENOMIC DNA]</scope>
    <source>
        <strain evidence="5 6">8379wE2</strain>
    </source>
</reference>
<evidence type="ECO:0000256" key="3">
    <source>
        <dbReference type="ARBA" id="ARBA00023295"/>
    </source>
</evidence>
<dbReference type="PANTHER" id="PTHR10357:SF179">
    <property type="entry name" value="NEUTRAL AND BASIC AMINO ACID TRANSPORT PROTEIN RBAT"/>
    <property type="match status" value="1"/>
</dbReference>
<evidence type="ECO:0000313" key="6">
    <source>
        <dbReference type="Proteomes" id="UP000460875"/>
    </source>
</evidence>
<evidence type="ECO:0000313" key="5">
    <source>
        <dbReference type="EMBL" id="MWR42947.1"/>
    </source>
</evidence>
<feature type="non-terminal residue" evidence="5">
    <location>
        <position position="240"/>
    </location>
</feature>
<feature type="non-terminal residue" evidence="5">
    <location>
        <position position="1"/>
    </location>
</feature>
<comment type="caution">
    <text evidence="5">The sequence shown here is derived from an EMBL/GenBank/DDBJ whole genome shotgun (WGS) entry which is preliminary data.</text>
</comment>
<dbReference type="GO" id="GO:0009313">
    <property type="term" value="P:oligosaccharide catabolic process"/>
    <property type="evidence" value="ECO:0007669"/>
    <property type="project" value="TreeGrafter"/>
</dbReference>
<dbReference type="InterPro" id="IPR017853">
    <property type="entry name" value="GH"/>
</dbReference>
<dbReference type="InterPro" id="IPR006047">
    <property type="entry name" value="GH13_cat_dom"/>
</dbReference>
<name>A0A8T5ZQ25_ECOLX</name>
<sequence length="240" mass="27689">MHNVAWNALFWCNHDQPRIVSRFGDEGEYRVPAAKMLAMVLHGMQGTPYIYQGEEIGMTNPHFTRITDYRDVESLNMFAELRNDGRDADELLAILASKSRDNSRTPMQWSNGDNAGFTAGEPWIGLGDNYQQINVEAALTDESSVFYTYQKLIALRKQEAVLTWGNYQDLLPNSPVLWCYRREWKGQTLLVIANLSRGIQPWQPGQMRGNWQLVMHNYEEASPQPCAMNLRPFEAVWWLQ</sequence>
<evidence type="ECO:0000259" key="4">
    <source>
        <dbReference type="Pfam" id="PF00128"/>
    </source>
</evidence>
<dbReference type="InterPro" id="IPR013780">
    <property type="entry name" value="Glyco_hydro_b"/>
</dbReference>
<gene>
    <name evidence="5" type="ORF">GP975_33890</name>
</gene>
<dbReference type="SUPFAM" id="SSF51011">
    <property type="entry name" value="Glycosyl hydrolase domain"/>
    <property type="match status" value="1"/>
</dbReference>
<protein>
    <submittedName>
        <fullName evidence="5">DUF3459 domain-containing protein</fullName>
    </submittedName>
</protein>
<evidence type="ECO:0000256" key="1">
    <source>
        <dbReference type="ARBA" id="ARBA00008061"/>
    </source>
</evidence>
<accession>A0A8T5ZQ25</accession>
<dbReference type="EMBL" id="WTQT01002021">
    <property type="protein sequence ID" value="MWR42947.1"/>
    <property type="molecule type" value="Genomic_DNA"/>
</dbReference>
<proteinExistence type="inferred from homology"/>
<keyword evidence="3" id="KW-0326">Glycosidase</keyword>
<dbReference type="PANTHER" id="PTHR10357">
    <property type="entry name" value="ALPHA-AMYLASE FAMILY MEMBER"/>
    <property type="match status" value="1"/>
</dbReference>
<organism evidence="5 6">
    <name type="scientific">Escherichia coli</name>
    <dbReference type="NCBI Taxonomy" id="562"/>
    <lineage>
        <taxon>Bacteria</taxon>
        <taxon>Pseudomonadati</taxon>
        <taxon>Pseudomonadota</taxon>
        <taxon>Gammaproteobacteria</taxon>
        <taxon>Enterobacterales</taxon>
        <taxon>Enterobacteriaceae</taxon>
        <taxon>Escherichia</taxon>
    </lineage>
</organism>
<dbReference type="GO" id="GO:0004556">
    <property type="term" value="F:alpha-amylase activity"/>
    <property type="evidence" value="ECO:0007669"/>
    <property type="project" value="TreeGrafter"/>
</dbReference>
<dbReference type="FunFam" id="2.60.40.1180:FF:000007">
    <property type="entry name" value="Sucrose isomerase"/>
    <property type="match status" value="1"/>
</dbReference>
<comment type="similarity">
    <text evidence="1">Belongs to the glycosyl hydrolase 13 family.</text>
</comment>
<dbReference type="Proteomes" id="UP000460875">
    <property type="component" value="Unassembled WGS sequence"/>
</dbReference>
<dbReference type="AlphaFoldDB" id="A0A8T5ZQ25"/>
<dbReference type="Gene3D" id="3.20.20.80">
    <property type="entry name" value="Glycosidases"/>
    <property type="match status" value="1"/>
</dbReference>
<dbReference type="Pfam" id="PF00128">
    <property type="entry name" value="Alpha-amylase"/>
    <property type="match status" value="1"/>
</dbReference>
<feature type="domain" description="Glycosyl hydrolase family 13 catalytic" evidence="4">
    <location>
        <begin position="1"/>
        <end position="165"/>
    </location>
</feature>
<keyword evidence="2" id="KW-0378">Hydrolase</keyword>
<dbReference type="Gene3D" id="2.60.40.1180">
    <property type="entry name" value="Golgi alpha-mannosidase II"/>
    <property type="match status" value="1"/>
</dbReference>
<dbReference type="SUPFAM" id="SSF51445">
    <property type="entry name" value="(Trans)glycosidases"/>
    <property type="match status" value="1"/>
</dbReference>